<name>A0A4D6KJL3_9EURY</name>
<accession>A0A4D6KJL3</accession>
<dbReference type="Pfam" id="PF25991">
    <property type="entry name" value="KhtT_N"/>
    <property type="match status" value="1"/>
</dbReference>
<dbReference type="PROSITE" id="PS51202">
    <property type="entry name" value="RCK_C"/>
    <property type="match status" value="1"/>
</dbReference>
<dbReference type="SUPFAM" id="SSF116726">
    <property type="entry name" value="TrkA C-terminal domain-like"/>
    <property type="match status" value="1"/>
</dbReference>
<dbReference type="GO" id="GO:0006813">
    <property type="term" value="P:potassium ion transport"/>
    <property type="evidence" value="ECO:0007669"/>
    <property type="project" value="InterPro"/>
</dbReference>
<dbReference type="AlphaFoldDB" id="A0A4D6KJL3"/>
<protein>
    <submittedName>
        <fullName evidence="2">Potassium transporter TrkA</fullName>
    </submittedName>
</protein>
<dbReference type="Pfam" id="PF02080">
    <property type="entry name" value="TrkA_C"/>
    <property type="match status" value="1"/>
</dbReference>
<dbReference type="EMBL" id="CP039375">
    <property type="protein sequence ID" value="QCD65426.1"/>
    <property type="molecule type" value="Genomic_DNA"/>
</dbReference>
<organism evidence="2 3">
    <name type="scientific">Halomicrobium mukohataei</name>
    <dbReference type="NCBI Taxonomy" id="57705"/>
    <lineage>
        <taxon>Archaea</taxon>
        <taxon>Methanobacteriati</taxon>
        <taxon>Methanobacteriota</taxon>
        <taxon>Stenosarchaea group</taxon>
        <taxon>Halobacteria</taxon>
        <taxon>Halobacteriales</taxon>
        <taxon>Haloarculaceae</taxon>
        <taxon>Halomicrobium</taxon>
    </lineage>
</organism>
<dbReference type="InterPro" id="IPR036721">
    <property type="entry name" value="RCK_C_sf"/>
</dbReference>
<dbReference type="RefSeq" id="WP_015761778.1">
    <property type="nucleotide sequence ID" value="NZ_CP039375.1"/>
</dbReference>
<evidence type="ECO:0000313" key="2">
    <source>
        <dbReference type="EMBL" id="QCD65426.1"/>
    </source>
</evidence>
<dbReference type="KEGG" id="halz:E5139_07165"/>
<dbReference type="PANTHER" id="PTHR43833:SF9">
    <property type="entry name" value="POTASSIUM CHANNEL PROTEIN YUGO-RELATED"/>
    <property type="match status" value="1"/>
</dbReference>
<dbReference type="InterPro" id="IPR050721">
    <property type="entry name" value="Trk_Ktr_HKT_K-transport"/>
</dbReference>
<dbReference type="InterPro" id="IPR006037">
    <property type="entry name" value="RCK_C"/>
</dbReference>
<reference evidence="2 3" key="2">
    <citation type="submission" date="2019-04" db="EMBL/GenBank/DDBJ databases">
        <authorList>
            <person name="Yang S."/>
            <person name="Wei W."/>
        </authorList>
    </citation>
    <scope>NUCLEOTIDE SEQUENCE [LARGE SCALE GENOMIC DNA]</scope>
    <source>
        <strain evidence="3">ZP60</strain>
    </source>
</reference>
<dbReference type="Gene3D" id="3.30.70.1450">
    <property type="entry name" value="Regulator of K+ conductance, C-terminal domain"/>
    <property type="match status" value="1"/>
</dbReference>
<sequence>MTIYETEVPGVGHKFELEIDGEERLVVIIHHDGKRDVYRRPDPDADSERLFSLSDKQARQFGSILEGAHFQPVDLDEVQVPLGDSLIEWYDIADLDEGPPIVGETLAESNLREAIGVSVVAIQRGEETIANPEATETVRAGDTLVVLGTREQQHEFEELLDA</sequence>
<dbReference type="PANTHER" id="PTHR43833">
    <property type="entry name" value="POTASSIUM CHANNEL PROTEIN 2-RELATED-RELATED"/>
    <property type="match status" value="1"/>
</dbReference>
<dbReference type="Proteomes" id="UP000297053">
    <property type="component" value="Chromosome"/>
</dbReference>
<dbReference type="GeneID" id="42178703"/>
<dbReference type="InterPro" id="IPR026278">
    <property type="entry name" value="KhtT"/>
</dbReference>
<dbReference type="OMA" id="GAYFQPV"/>
<evidence type="ECO:0000313" key="3">
    <source>
        <dbReference type="Proteomes" id="UP000297053"/>
    </source>
</evidence>
<gene>
    <name evidence="2" type="ORF">E5139_07165</name>
</gene>
<dbReference type="PIRSF" id="PIRSF005028">
    <property type="entry name" value="KhtT"/>
    <property type="match status" value="1"/>
</dbReference>
<feature type="domain" description="RCK C-terminal" evidence="1">
    <location>
        <begin position="73"/>
        <end position="162"/>
    </location>
</feature>
<proteinExistence type="predicted"/>
<evidence type="ECO:0000259" key="1">
    <source>
        <dbReference type="PROSITE" id="PS51202"/>
    </source>
</evidence>
<dbReference type="InterPro" id="IPR058776">
    <property type="entry name" value="KhtT-like_N"/>
</dbReference>
<reference evidence="2 3" key="1">
    <citation type="submission" date="2019-04" db="EMBL/GenBank/DDBJ databases">
        <title>Complete genome sequence of Arthrobacter sp. ZXY-2 associated with effective atrazine degradation and salt adaptation.</title>
        <authorList>
            <person name="Zhao X."/>
        </authorList>
    </citation>
    <scope>NUCLEOTIDE SEQUENCE [LARGE SCALE GENOMIC DNA]</scope>
    <source>
        <strain evidence="3">ZP60</strain>
    </source>
</reference>
<dbReference type="GO" id="GO:0008324">
    <property type="term" value="F:monoatomic cation transmembrane transporter activity"/>
    <property type="evidence" value="ECO:0007669"/>
    <property type="project" value="InterPro"/>
</dbReference>